<gene>
    <name evidence="2" type="ORF">I3679_014030</name>
</gene>
<dbReference type="SUPFAM" id="SSF56935">
    <property type="entry name" value="Porins"/>
    <property type="match status" value="1"/>
</dbReference>
<dbReference type="EMBL" id="JADQCH020000002">
    <property type="protein sequence ID" value="MEY2344692.1"/>
    <property type="molecule type" value="Genomic_DNA"/>
</dbReference>
<sequence>MSYSLFANASPAIKSTENRNNEVLEVYSTPLHTPQEKMAIPVSVLTQEDLRANRSASIAETLTSLPGFHASFFGGGSVHPVIRGMSGNRVKVLHSGSDLMDVSSIGADHTITSEPF</sequence>
<dbReference type="Pfam" id="PF07715">
    <property type="entry name" value="Plug"/>
    <property type="match status" value="1"/>
</dbReference>
<dbReference type="InterPro" id="IPR037066">
    <property type="entry name" value="Plug_dom_sf"/>
</dbReference>
<proteinExistence type="predicted"/>
<dbReference type="AlphaFoldDB" id="A0ABD5LU08"/>
<evidence type="ECO:0000313" key="2">
    <source>
        <dbReference type="EMBL" id="MEY2344692.1"/>
    </source>
</evidence>
<organism evidence="2">
    <name type="scientific">Proteus mirabilis</name>
    <dbReference type="NCBI Taxonomy" id="584"/>
    <lineage>
        <taxon>Bacteria</taxon>
        <taxon>Pseudomonadati</taxon>
        <taxon>Pseudomonadota</taxon>
        <taxon>Gammaproteobacteria</taxon>
        <taxon>Enterobacterales</taxon>
        <taxon>Morganellaceae</taxon>
        <taxon>Proteus</taxon>
    </lineage>
</organism>
<reference evidence="2" key="1">
    <citation type="submission" date="2021-05" db="EMBL/GenBank/DDBJ databases">
        <title>First report of NDM-5 and VEB-6 producing Proteus mirabilis isolated from blood of a sepsis patient in Kolkata, India.</title>
        <authorList>
            <person name="Halder G."/>
            <person name="Chaudhuri B."/>
            <person name="Dutta S."/>
        </authorList>
    </citation>
    <scope>NUCLEOTIDE SEQUENCE [LARGE SCALE GENOMIC DNA]</scope>
    <source>
        <strain evidence="2">7049</strain>
    </source>
</reference>
<dbReference type="InterPro" id="IPR012910">
    <property type="entry name" value="Plug_dom"/>
</dbReference>
<comment type="caution">
    <text evidence="2">The sequence shown here is derived from an EMBL/GenBank/DDBJ whole genome shotgun (WGS) entry which is preliminary data.</text>
</comment>
<accession>A0ABD5LU08</accession>
<protein>
    <submittedName>
        <fullName evidence="2">Plug domain-containing protein</fullName>
    </submittedName>
</protein>
<dbReference type="Gene3D" id="2.170.130.10">
    <property type="entry name" value="TonB-dependent receptor, plug domain"/>
    <property type="match status" value="1"/>
</dbReference>
<name>A0ABD5LU08_PROMI</name>
<feature type="domain" description="TonB-dependent receptor plug" evidence="1">
    <location>
        <begin position="35"/>
        <end position="101"/>
    </location>
</feature>
<evidence type="ECO:0000259" key="1">
    <source>
        <dbReference type="Pfam" id="PF07715"/>
    </source>
</evidence>